<evidence type="ECO:0000313" key="2">
    <source>
        <dbReference type="EMBL" id="KYH28399.1"/>
    </source>
</evidence>
<dbReference type="InterPro" id="IPR012312">
    <property type="entry name" value="Hemerythrin-like"/>
</dbReference>
<dbReference type="PANTHER" id="PTHR39966">
    <property type="entry name" value="BLL2471 PROTEIN-RELATED"/>
    <property type="match status" value="1"/>
</dbReference>
<dbReference type="Proteomes" id="UP000075374">
    <property type="component" value="Unassembled WGS sequence"/>
</dbReference>
<dbReference type="STRING" id="1121305.CLCOL_18910"/>
<organism evidence="2 3">
    <name type="scientific">Clostridium colicanis DSM 13634</name>
    <dbReference type="NCBI Taxonomy" id="1121305"/>
    <lineage>
        <taxon>Bacteria</taxon>
        <taxon>Bacillati</taxon>
        <taxon>Bacillota</taxon>
        <taxon>Clostridia</taxon>
        <taxon>Eubacteriales</taxon>
        <taxon>Clostridiaceae</taxon>
        <taxon>Clostridium</taxon>
    </lineage>
</organism>
<dbReference type="GO" id="GO:0005886">
    <property type="term" value="C:plasma membrane"/>
    <property type="evidence" value="ECO:0007669"/>
    <property type="project" value="TreeGrafter"/>
</dbReference>
<keyword evidence="3" id="KW-1185">Reference proteome</keyword>
<sequence>MDAIDIMVEEHSNIERMLKVIRKMCIKVLNHEEIDYKNFYKIIDFVRNYADKHHHSKEETILFTKLSQGEGNHIGKISVEGMLVEHDLGRLFIMNLENALKKFEEGDMDSRVDIIANSIGYTDLLKRHIFKENNALYKFARKNLSDEDLKEINEKANEVEKIALDKKIQEKYLNILEELERSI</sequence>
<dbReference type="EMBL" id="LTBB01000010">
    <property type="protein sequence ID" value="KYH28399.1"/>
    <property type="molecule type" value="Genomic_DNA"/>
</dbReference>
<dbReference type="PANTHER" id="PTHR39966:SF1">
    <property type="entry name" value="HEMERYTHRIN-LIKE DOMAIN-CONTAINING PROTEIN"/>
    <property type="match status" value="1"/>
</dbReference>
<dbReference type="Pfam" id="PF01814">
    <property type="entry name" value="Hemerythrin"/>
    <property type="match status" value="1"/>
</dbReference>
<dbReference type="Gene3D" id="1.20.120.520">
    <property type="entry name" value="nmb1532 protein domain like"/>
    <property type="match status" value="1"/>
</dbReference>
<feature type="domain" description="Hemerythrin-like" evidence="1">
    <location>
        <begin position="3"/>
        <end position="139"/>
    </location>
</feature>
<evidence type="ECO:0000313" key="3">
    <source>
        <dbReference type="Proteomes" id="UP000075374"/>
    </source>
</evidence>
<accession>A0A151AL90</accession>
<evidence type="ECO:0000259" key="1">
    <source>
        <dbReference type="Pfam" id="PF01814"/>
    </source>
</evidence>
<gene>
    <name evidence="2" type="ORF">CLCOL_18910</name>
</gene>
<dbReference type="PATRIC" id="fig|1121305.3.peg.1895"/>
<reference evidence="2 3" key="1">
    <citation type="submission" date="2016-02" db="EMBL/GenBank/DDBJ databases">
        <title>Genome sequence of Clostridium colicanis DSM 13634.</title>
        <authorList>
            <person name="Poehlein A."/>
            <person name="Daniel R."/>
        </authorList>
    </citation>
    <scope>NUCLEOTIDE SEQUENCE [LARGE SCALE GENOMIC DNA]</scope>
    <source>
        <strain evidence="2 3">DSM 13634</strain>
    </source>
</reference>
<proteinExistence type="predicted"/>
<comment type="caution">
    <text evidence="2">The sequence shown here is derived from an EMBL/GenBank/DDBJ whole genome shotgun (WGS) entry which is preliminary data.</text>
</comment>
<name>A0A151AL90_9CLOT</name>
<dbReference type="RefSeq" id="WP_061858719.1">
    <property type="nucleotide sequence ID" value="NZ_LTBB01000010.1"/>
</dbReference>
<protein>
    <submittedName>
        <fullName evidence="2">Hemerythrin HHE cation binding domain protein</fullName>
    </submittedName>
</protein>
<dbReference type="AlphaFoldDB" id="A0A151AL90"/>